<organism evidence="1 2">
    <name type="scientific">Faecalicatena faecalis</name>
    <dbReference type="NCBI Taxonomy" id="2726362"/>
    <lineage>
        <taxon>Bacteria</taxon>
        <taxon>Bacillati</taxon>
        <taxon>Bacillota</taxon>
        <taxon>Clostridia</taxon>
        <taxon>Lachnospirales</taxon>
        <taxon>Lachnospiraceae</taxon>
        <taxon>Faecalicatena</taxon>
    </lineage>
</organism>
<protein>
    <submittedName>
        <fullName evidence="1">YobA family protein</fullName>
    </submittedName>
</protein>
<evidence type="ECO:0000313" key="2">
    <source>
        <dbReference type="Proteomes" id="UP000723714"/>
    </source>
</evidence>
<gene>
    <name evidence="1" type="ORF">HGO97_008530</name>
</gene>
<dbReference type="EMBL" id="JABACJ020000006">
    <property type="protein sequence ID" value="MBU3875857.1"/>
    <property type="molecule type" value="Genomic_DNA"/>
</dbReference>
<reference evidence="1 2" key="1">
    <citation type="submission" date="2021-06" db="EMBL/GenBank/DDBJ databases">
        <title>Faecalicatena sp. nov. isolated from porcine feces.</title>
        <authorList>
            <person name="Oh B.S."/>
            <person name="Lee J.H."/>
        </authorList>
    </citation>
    <scope>NUCLEOTIDE SEQUENCE [LARGE SCALE GENOMIC DNA]</scope>
    <source>
        <strain evidence="1 2">AGMB00832</strain>
    </source>
</reference>
<comment type="caution">
    <text evidence="1">The sequence shown here is derived from an EMBL/GenBank/DDBJ whole genome shotgun (WGS) entry which is preliminary data.</text>
</comment>
<accession>A0ABS6D2N4</accession>
<dbReference type="Proteomes" id="UP000723714">
    <property type="component" value="Unassembled WGS sequence"/>
</dbReference>
<name>A0ABS6D2N4_9FIRM</name>
<sequence length="45" mass="4957">MGNNISFSDLEAGDYILVTYAGTVAESYPGQIHDVLRIELLEDNL</sequence>
<proteinExistence type="predicted"/>
<dbReference type="RefSeq" id="WP_216240886.1">
    <property type="nucleotide sequence ID" value="NZ_JABACJ020000006.1"/>
</dbReference>
<evidence type="ECO:0000313" key="1">
    <source>
        <dbReference type="EMBL" id="MBU3875857.1"/>
    </source>
</evidence>
<keyword evidence="2" id="KW-1185">Reference proteome</keyword>